<reference evidence="2" key="2">
    <citation type="journal article" date="2020" name="Biotechnol. Bioeng.">
        <title>Chromosome-scale scaffolds for the Chinese hamster reference genome assembly to facilitate the study of the CHO epigenome.</title>
        <authorList>
            <person name="Hilliard W."/>
            <person name="MacDonald M."/>
            <person name="Lee K.H."/>
        </authorList>
    </citation>
    <scope>NUCLEOTIDE SEQUENCE [LARGE SCALE GENOMIC DNA]</scope>
    <source>
        <strain evidence="2">17A/GY</strain>
    </source>
</reference>
<sequence>MDGKQVKNMEKADQKLVIHFQICCELYLNICSCWKPALKFPVSSRGDAESRRRDPRESRCPPPLPPPARSEGLNPPATRLGPHKSAPRQRRGCSSATRRAGRGLGSPRAGCRGERPPGWALGGPPERARPALTSRSSGPGSRLAALAPTGTSGSRGRGRGADAAARSSPRARARPACQRGGRPSAAAAAPFLLCLGFLQPTPRPPPSPSPPSRAARPLGSAGDAARSPLRGGLRGGCCLRRAA</sequence>
<feature type="compositionally biased region" description="Pro residues" evidence="1">
    <location>
        <begin position="201"/>
        <end position="211"/>
    </location>
</feature>
<gene>
    <name evidence="3" type="primary">LOC113834776</name>
</gene>
<dbReference type="AlphaFoldDB" id="A0A9J7JKF9"/>
<dbReference type="Proteomes" id="UP001108280">
    <property type="component" value="Chromosome 3"/>
</dbReference>
<name>A0A9J7JKF9_CRIGR</name>
<keyword evidence="2" id="KW-1185">Reference proteome</keyword>
<reference evidence="2" key="1">
    <citation type="journal article" date="2018" name="Biotechnol. Bioeng.">
        <title>A reference genome of the Chinese hamster based on a hybrid assembly strategy.</title>
        <authorList>
            <person name="Rupp O."/>
            <person name="MacDonald M.L."/>
            <person name="Li S."/>
            <person name="Dhiman H."/>
            <person name="Polson S."/>
            <person name="Griep S."/>
            <person name="Heffner K."/>
            <person name="Hernandez I."/>
            <person name="Brinkrolf K."/>
            <person name="Jadhav V."/>
            <person name="Samoudi M."/>
            <person name="Hao H."/>
            <person name="Kingham B."/>
            <person name="Goesmann A."/>
            <person name="Betenbaugh M.J."/>
            <person name="Lewis N.E."/>
            <person name="Borth N."/>
            <person name="Lee K.H."/>
        </authorList>
    </citation>
    <scope>NUCLEOTIDE SEQUENCE [LARGE SCALE GENOMIC DNA]</scope>
    <source>
        <strain evidence="2">17A/GY</strain>
    </source>
</reference>
<protein>
    <submittedName>
        <fullName evidence="3">Uncharacterized protein</fullName>
    </submittedName>
</protein>
<reference evidence="3" key="3">
    <citation type="submission" date="2025-08" db="UniProtKB">
        <authorList>
            <consortium name="RefSeq"/>
        </authorList>
    </citation>
    <scope>IDENTIFICATION</scope>
    <source>
        <strain evidence="3">17A/GY</strain>
        <tissue evidence="3">Liver</tissue>
    </source>
</reference>
<evidence type="ECO:0000256" key="1">
    <source>
        <dbReference type="SAM" id="MobiDB-lite"/>
    </source>
</evidence>
<feature type="compositionally biased region" description="Basic residues" evidence="1">
    <location>
        <begin position="81"/>
        <end position="91"/>
    </location>
</feature>
<evidence type="ECO:0000313" key="3">
    <source>
        <dbReference type="RefSeq" id="XP_027262622.1"/>
    </source>
</evidence>
<dbReference type="GeneID" id="113834776"/>
<feature type="region of interest" description="Disordered" evidence="1">
    <location>
        <begin position="199"/>
        <end position="235"/>
    </location>
</feature>
<feature type="region of interest" description="Disordered" evidence="1">
    <location>
        <begin position="42"/>
        <end position="182"/>
    </location>
</feature>
<organism evidence="2 3">
    <name type="scientific">Cricetulus griseus</name>
    <name type="common">Chinese hamster</name>
    <name type="synonym">Cricetulus barabensis griseus</name>
    <dbReference type="NCBI Taxonomy" id="10029"/>
    <lineage>
        <taxon>Eukaryota</taxon>
        <taxon>Metazoa</taxon>
        <taxon>Chordata</taxon>
        <taxon>Craniata</taxon>
        <taxon>Vertebrata</taxon>
        <taxon>Euteleostomi</taxon>
        <taxon>Mammalia</taxon>
        <taxon>Eutheria</taxon>
        <taxon>Euarchontoglires</taxon>
        <taxon>Glires</taxon>
        <taxon>Rodentia</taxon>
        <taxon>Myomorpha</taxon>
        <taxon>Muroidea</taxon>
        <taxon>Cricetidae</taxon>
        <taxon>Cricetinae</taxon>
        <taxon>Cricetulus</taxon>
    </lineage>
</organism>
<feature type="compositionally biased region" description="Low complexity" evidence="1">
    <location>
        <begin position="161"/>
        <end position="182"/>
    </location>
</feature>
<accession>A0A9J7JKF9</accession>
<dbReference type="KEGG" id="cge:113834776"/>
<dbReference type="RefSeq" id="XP_027262622.1">
    <property type="nucleotide sequence ID" value="XM_027406821.1"/>
</dbReference>
<proteinExistence type="predicted"/>
<evidence type="ECO:0000313" key="2">
    <source>
        <dbReference type="Proteomes" id="UP001108280"/>
    </source>
</evidence>
<feature type="compositionally biased region" description="Basic and acidic residues" evidence="1">
    <location>
        <begin position="46"/>
        <end position="59"/>
    </location>
</feature>